<feature type="region of interest" description="Disordered" evidence="1">
    <location>
        <begin position="98"/>
        <end position="131"/>
    </location>
</feature>
<dbReference type="Proteomes" id="UP001500665">
    <property type="component" value="Unassembled WGS sequence"/>
</dbReference>
<feature type="compositionally biased region" description="Basic and acidic residues" evidence="1">
    <location>
        <begin position="107"/>
        <end position="121"/>
    </location>
</feature>
<evidence type="ECO:0000313" key="3">
    <source>
        <dbReference type="Proteomes" id="UP001500665"/>
    </source>
</evidence>
<sequence length="131" mass="13990">MPSTTETTNLSVRDESRRYRAHAEAPAVPASLRRTGLTPAPSVLPLTAAFKDFRPPRRCRHPQTPTLLASPAHQRFCGRTGGVRGGVPAADGIALRAPSAPRAAHTRRTEPVSRPAPKDAARVASRLTLSS</sequence>
<dbReference type="EMBL" id="BAAAHH010000026">
    <property type="protein sequence ID" value="GAA0961960.1"/>
    <property type="molecule type" value="Genomic_DNA"/>
</dbReference>
<evidence type="ECO:0000313" key="2">
    <source>
        <dbReference type="EMBL" id="GAA0961960.1"/>
    </source>
</evidence>
<comment type="caution">
    <text evidence="2">The sequence shown here is derived from an EMBL/GenBank/DDBJ whole genome shotgun (WGS) entry which is preliminary data.</text>
</comment>
<proteinExistence type="predicted"/>
<name>A0ABN1RQX2_9ACTN</name>
<feature type="compositionally biased region" description="Basic and acidic residues" evidence="1">
    <location>
        <begin position="12"/>
        <end position="23"/>
    </location>
</feature>
<reference evidence="2 3" key="1">
    <citation type="journal article" date="2019" name="Int. J. Syst. Evol. Microbiol.">
        <title>The Global Catalogue of Microorganisms (GCM) 10K type strain sequencing project: providing services to taxonomists for standard genome sequencing and annotation.</title>
        <authorList>
            <consortium name="The Broad Institute Genomics Platform"/>
            <consortium name="The Broad Institute Genome Sequencing Center for Infectious Disease"/>
            <person name="Wu L."/>
            <person name="Ma J."/>
        </authorList>
    </citation>
    <scope>NUCLEOTIDE SEQUENCE [LARGE SCALE GENOMIC DNA]</scope>
    <source>
        <strain evidence="2 3">JCM 10696</strain>
    </source>
</reference>
<protein>
    <submittedName>
        <fullName evidence="2">Uncharacterized protein</fullName>
    </submittedName>
</protein>
<feature type="region of interest" description="Disordered" evidence="1">
    <location>
        <begin position="1"/>
        <end position="40"/>
    </location>
</feature>
<organism evidence="2 3">
    <name type="scientific">Actinocorallia libanotica</name>
    <dbReference type="NCBI Taxonomy" id="46162"/>
    <lineage>
        <taxon>Bacteria</taxon>
        <taxon>Bacillati</taxon>
        <taxon>Actinomycetota</taxon>
        <taxon>Actinomycetes</taxon>
        <taxon>Streptosporangiales</taxon>
        <taxon>Thermomonosporaceae</taxon>
        <taxon>Actinocorallia</taxon>
    </lineage>
</organism>
<keyword evidence="3" id="KW-1185">Reference proteome</keyword>
<feature type="compositionally biased region" description="Polar residues" evidence="1">
    <location>
        <begin position="1"/>
        <end position="11"/>
    </location>
</feature>
<gene>
    <name evidence="2" type="ORF">GCM10009550_55340</name>
</gene>
<evidence type="ECO:0000256" key="1">
    <source>
        <dbReference type="SAM" id="MobiDB-lite"/>
    </source>
</evidence>
<accession>A0ABN1RQX2</accession>